<evidence type="ECO:0000256" key="1">
    <source>
        <dbReference type="SAM" id="Phobius"/>
    </source>
</evidence>
<keyword evidence="1" id="KW-0812">Transmembrane</keyword>
<dbReference type="AlphaFoldDB" id="A0A4V1LNV9"/>
<protein>
    <submittedName>
        <fullName evidence="2">Uncharacterized protein</fullName>
    </submittedName>
</protein>
<dbReference type="Proteomes" id="UP000290657">
    <property type="component" value="Unassembled WGS sequence"/>
</dbReference>
<keyword evidence="1" id="KW-0472">Membrane</keyword>
<name>A0A4V1LNV9_9BACT</name>
<dbReference type="EMBL" id="PDKN01000005">
    <property type="protein sequence ID" value="RXJ56422.1"/>
    <property type="molecule type" value="Genomic_DNA"/>
</dbReference>
<evidence type="ECO:0000313" key="3">
    <source>
        <dbReference type="Proteomes" id="UP000290657"/>
    </source>
</evidence>
<accession>A0A4V1LNV9</accession>
<comment type="caution">
    <text evidence="2">The sequence shown here is derived from an EMBL/GenBank/DDBJ whole genome shotgun (WGS) entry which is preliminary data.</text>
</comment>
<reference evidence="2 3" key="1">
    <citation type="submission" date="2017-10" db="EMBL/GenBank/DDBJ databases">
        <title>Genomics of the genus Arcobacter.</title>
        <authorList>
            <person name="Perez-Cataluna A."/>
            <person name="Figueras M.J."/>
        </authorList>
    </citation>
    <scope>NUCLEOTIDE SEQUENCE [LARGE SCALE GENOMIC DNA]</scope>
    <source>
        <strain evidence="2 3">CECT 8987</strain>
    </source>
</reference>
<sequence length="108" mass="12441">MSQENVEVRKIPKKHMIAIIIVVLVGIAYYIVSSQLRADKLEEILGKLGHPNVTDVTVYKVHKVEDPEVKKKGTLYSLKFKDLNTNKECNGFVLYNYKHEYSKDLDCN</sequence>
<gene>
    <name evidence="2" type="ORF">CRV04_08375</name>
</gene>
<proteinExistence type="predicted"/>
<keyword evidence="1" id="KW-1133">Transmembrane helix</keyword>
<keyword evidence="3" id="KW-1185">Reference proteome</keyword>
<feature type="transmembrane region" description="Helical" evidence="1">
    <location>
        <begin position="15"/>
        <end position="32"/>
    </location>
</feature>
<evidence type="ECO:0000313" key="2">
    <source>
        <dbReference type="EMBL" id="RXJ56422.1"/>
    </source>
</evidence>
<dbReference type="RefSeq" id="WP_128996396.1">
    <property type="nucleotide sequence ID" value="NZ_PDKN01000005.1"/>
</dbReference>
<organism evidence="2 3">
    <name type="scientific">Candidatus Marinarcus aquaticus</name>
    <dbReference type="NCBI Taxonomy" id="2044504"/>
    <lineage>
        <taxon>Bacteria</taxon>
        <taxon>Pseudomonadati</taxon>
        <taxon>Campylobacterota</taxon>
        <taxon>Epsilonproteobacteria</taxon>
        <taxon>Campylobacterales</taxon>
        <taxon>Arcobacteraceae</taxon>
        <taxon>Candidatus Marinarcus</taxon>
    </lineage>
</organism>